<feature type="non-terminal residue" evidence="1">
    <location>
        <position position="66"/>
    </location>
</feature>
<gene>
    <name evidence="1" type="ORF">ACAOBT_LOCUS33663</name>
</gene>
<dbReference type="EMBL" id="CAKOFQ010008371">
    <property type="protein sequence ID" value="CAH2013752.1"/>
    <property type="molecule type" value="Genomic_DNA"/>
</dbReference>
<organism evidence="1 2">
    <name type="scientific">Acanthoscelides obtectus</name>
    <name type="common">Bean weevil</name>
    <name type="synonym">Bruchus obtectus</name>
    <dbReference type="NCBI Taxonomy" id="200917"/>
    <lineage>
        <taxon>Eukaryota</taxon>
        <taxon>Metazoa</taxon>
        <taxon>Ecdysozoa</taxon>
        <taxon>Arthropoda</taxon>
        <taxon>Hexapoda</taxon>
        <taxon>Insecta</taxon>
        <taxon>Pterygota</taxon>
        <taxon>Neoptera</taxon>
        <taxon>Endopterygota</taxon>
        <taxon>Coleoptera</taxon>
        <taxon>Polyphaga</taxon>
        <taxon>Cucujiformia</taxon>
        <taxon>Chrysomeloidea</taxon>
        <taxon>Chrysomelidae</taxon>
        <taxon>Bruchinae</taxon>
        <taxon>Bruchini</taxon>
        <taxon>Acanthoscelides</taxon>
    </lineage>
</organism>
<dbReference type="AlphaFoldDB" id="A0A9P0MGI8"/>
<accession>A0A9P0MGI8</accession>
<evidence type="ECO:0000313" key="2">
    <source>
        <dbReference type="Proteomes" id="UP001152888"/>
    </source>
</evidence>
<reference evidence="1" key="1">
    <citation type="submission" date="2022-03" db="EMBL/GenBank/DDBJ databases">
        <authorList>
            <person name="Sayadi A."/>
        </authorList>
    </citation>
    <scope>NUCLEOTIDE SEQUENCE</scope>
</reference>
<dbReference type="Proteomes" id="UP001152888">
    <property type="component" value="Unassembled WGS sequence"/>
</dbReference>
<protein>
    <submittedName>
        <fullName evidence="1">Uncharacterized protein</fullName>
    </submittedName>
</protein>
<comment type="caution">
    <text evidence="1">The sequence shown here is derived from an EMBL/GenBank/DDBJ whole genome shotgun (WGS) entry which is preliminary data.</text>
</comment>
<sequence>QSDAGGAYEDGLLGLIGDWKTLNKSALSFDPKGMRNIHINITDAKRIITMHLVLYGNNGAGSHKKN</sequence>
<evidence type="ECO:0000313" key="1">
    <source>
        <dbReference type="EMBL" id="CAH2013752.1"/>
    </source>
</evidence>
<keyword evidence="2" id="KW-1185">Reference proteome</keyword>
<name>A0A9P0MGI8_ACAOB</name>
<proteinExistence type="predicted"/>